<gene>
    <name evidence="10" type="ORF">AJ85_18265</name>
    <name evidence="9" type="ORF">BALCAV_0215335</name>
</gene>
<evidence type="ECO:0000313" key="12">
    <source>
        <dbReference type="Proteomes" id="UP000297014"/>
    </source>
</evidence>
<dbReference type="SUPFAM" id="SSF53822">
    <property type="entry name" value="Periplasmic binding protein-like I"/>
    <property type="match status" value="1"/>
</dbReference>
<dbReference type="GO" id="GO:0005886">
    <property type="term" value="C:plasma membrane"/>
    <property type="evidence" value="ECO:0007669"/>
    <property type="project" value="UniProtKB-SubCell"/>
</dbReference>
<dbReference type="Proteomes" id="UP000002754">
    <property type="component" value="Unassembled WGS sequence"/>
</dbReference>
<sequence length="325" mass="37046">MLKQKKWLLFIPLFIIPILFIGCIQTISTADSNNVGLMLEDTINDQGWNRQGYDGLLRVHSQFNLEVFYKEEIQTIEQMKYALEEFEQNNVSLVFGHGKRFADAFTELAKSYPEIHFVVFNGEVEGENITSFSFDGYAMGYFAGVLSAIMTQNDEVGVIAAFPWQPEIQGFVDGVQFQNEQVEVTVEHVLSWQDQVQALTYYEQMKGQNVDIIYPIGDGFHIDIIEKSKKDGLYVIGYISDQSDLGEASVLTSTIQHVEDLYVKVVEQFVAGQLEAGNYTLDFQEEVISLGQFSSQVPEEVAFYLLEAIQYYMETGEKVKMPYLH</sequence>
<reference evidence="9 11" key="1">
    <citation type="journal article" date="2014" name="Genome Announc.">
        <title>Draft Genome Sequence of Bacillus alcalophilus AV1934, a Classic Alkaliphile Isolated from Human Feces in 1934.</title>
        <authorList>
            <person name="Attie O."/>
            <person name="Jayaprakash A."/>
            <person name="Shah H."/>
            <person name="Paulsen I.T."/>
            <person name="Morino M."/>
            <person name="Takahashi Y."/>
            <person name="Narumi I."/>
            <person name="Sachidanandam R."/>
            <person name="Satoh K."/>
            <person name="Ito M."/>
            <person name="Krulwich T.A."/>
        </authorList>
    </citation>
    <scope>NUCLEOTIDE SEQUENCE [LARGE SCALE GENOMIC DNA]</scope>
    <source>
        <strain evidence="9 11">AV1934</strain>
    </source>
</reference>
<dbReference type="InterPro" id="IPR028082">
    <property type="entry name" value="Peripla_BP_I"/>
</dbReference>
<keyword evidence="7" id="KW-0812">Transmembrane</keyword>
<evidence type="ECO:0000256" key="3">
    <source>
        <dbReference type="ARBA" id="ARBA00022475"/>
    </source>
</evidence>
<keyword evidence="4" id="KW-0732">Signal</keyword>
<dbReference type="EMBL" id="ALPT02000054">
    <property type="protein sequence ID" value="KGA96597.1"/>
    <property type="molecule type" value="Genomic_DNA"/>
</dbReference>
<reference evidence="10 12" key="2">
    <citation type="submission" date="2014-01" db="EMBL/GenBank/DDBJ databases">
        <title>Draft genome sequencing of Bacillus alcalophilus CGMCC 1.3604.</title>
        <authorList>
            <person name="Yang J."/>
            <person name="Diao L."/>
            <person name="Yang S."/>
        </authorList>
    </citation>
    <scope>NUCLEOTIDE SEQUENCE [LARGE SCALE GENOMIC DNA]</scope>
    <source>
        <strain evidence="10 12">CGMCC 1.3604</strain>
    </source>
</reference>
<protein>
    <submittedName>
        <fullName evidence="9">Transcriptional regulator</fullName>
    </submittedName>
</protein>
<proteinExistence type="inferred from homology"/>
<evidence type="ECO:0000256" key="5">
    <source>
        <dbReference type="ARBA" id="ARBA00023136"/>
    </source>
</evidence>
<evidence type="ECO:0000256" key="7">
    <source>
        <dbReference type="SAM" id="Phobius"/>
    </source>
</evidence>
<dbReference type="Gene3D" id="3.40.50.2300">
    <property type="match status" value="2"/>
</dbReference>
<dbReference type="PROSITE" id="PS51257">
    <property type="entry name" value="PROKAR_LIPOPROTEIN"/>
    <property type="match status" value="1"/>
</dbReference>
<comment type="similarity">
    <text evidence="2">Belongs to the BMP lipoprotein family.</text>
</comment>
<dbReference type="Pfam" id="PF02608">
    <property type="entry name" value="Bmp"/>
    <property type="match status" value="1"/>
</dbReference>
<comment type="subcellular location">
    <subcellularLocation>
        <location evidence="1">Cell membrane</location>
        <topology evidence="1">Lipid-anchor</topology>
    </subcellularLocation>
</comment>
<evidence type="ECO:0000256" key="1">
    <source>
        <dbReference type="ARBA" id="ARBA00004193"/>
    </source>
</evidence>
<evidence type="ECO:0000313" key="11">
    <source>
        <dbReference type="Proteomes" id="UP000002754"/>
    </source>
</evidence>
<evidence type="ECO:0000256" key="6">
    <source>
        <dbReference type="ARBA" id="ARBA00023288"/>
    </source>
</evidence>
<dbReference type="InterPro" id="IPR003760">
    <property type="entry name" value="PnrA-like"/>
</dbReference>
<keyword evidence="7" id="KW-1133">Transmembrane helix</keyword>
<keyword evidence="3" id="KW-1003">Cell membrane</keyword>
<organism evidence="9 11">
    <name type="scientific">Alkalihalobacillus alcalophilus ATCC 27647 = CGMCC 1.3604</name>
    <dbReference type="NCBI Taxonomy" id="1218173"/>
    <lineage>
        <taxon>Bacteria</taxon>
        <taxon>Bacillati</taxon>
        <taxon>Bacillota</taxon>
        <taxon>Bacilli</taxon>
        <taxon>Bacillales</taxon>
        <taxon>Bacillaceae</taxon>
        <taxon>Alkalihalobacillus</taxon>
    </lineage>
</organism>
<feature type="transmembrane region" description="Helical" evidence="7">
    <location>
        <begin position="7"/>
        <end position="27"/>
    </location>
</feature>
<name>A0A094YSY1_ALKAL</name>
<accession>A0A094YSY1</accession>
<evidence type="ECO:0000313" key="10">
    <source>
        <dbReference type="EMBL" id="THG89352.1"/>
    </source>
</evidence>
<dbReference type="EMBL" id="JALP01000244">
    <property type="protein sequence ID" value="THG89352.1"/>
    <property type="molecule type" value="Genomic_DNA"/>
</dbReference>
<dbReference type="InterPro" id="IPR050957">
    <property type="entry name" value="BMP_lipoprotein"/>
</dbReference>
<evidence type="ECO:0000256" key="2">
    <source>
        <dbReference type="ARBA" id="ARBA00008610"/>
    </source>
</evidence>
<dbReference type="eggNOG" id="COG1744">
    <property type="taxonomic scope" value="Bacteria"/>
</dbReference>
<keyword evidence="5 7" id="KW-0472">Membrane</keyword>
<dbReference type="RefSeq" id="WP_003321954.1">
    <property type="nucleotide sequence ID" value="NZ_ALPT02000054.1"/>
</dbReference>
<comment type="caution">
    <text evidence="9">The sequence shown here is derived from an EMBL/GenBank/DDBJ whole genome shotgun (WGS) entry which is preliminary data.</text>
</comment>
<dbReference type="Proteomes" id="UP000297014">
    <property type="component" value="Unassembled WGS sequence"/>
</dbReference>
<keyword evidence="11" id="KW-1185">Reference proteome</keyword>
<dbReference type="OrthoDB" id="2556857at2"/>
<keyword evidence="6" id="KW-0449">Lipoprotein</keyword>
<dbReference type="STRING" id="1218173.BALCAV_0215335"/>
<feature type="domain" description="ABC transporter substrate-binding protein PnrA-like" evidence="8">
    <location>
        <begin position="34"/>
        <end position="299"/>
    </location>
</feature>
<evidence type="ECO:0000256" key="4">
    <source>
        <dbReference type="ARBA" id="ARBA00022729"/>
    </source>
</evidence>
<evidence type="ECO:0000259" key="8">
    <source>
        <dbReference type="Pfam" id="PF02608"/>
    </source>
</evidence>
<evidence type="ECO:0000313" key="9">
    <source>
        <dbReference type="EMBL" id="KGA96597.1"/>
    </source>
</evidence>
<dbReference type="PANTHER" id="PTHR34296:SF2">
    <property type="entry name" value="ABC TRANSPORTER GUANOSINE-BINDING PROTEIN NUPN"/>
    <property type="match status" value="1"/>
</dbReference>
<dbReference type="AlphaFoldDB" id="A0A094YSY1"/>
<dbReference type="PANTHER" id="PTHR34296">
    <property type="entry name" value="TRANSCRIPTIONAL ACTIVATOR PROTEIN MED"/>
    <property type="match status" value="1"/>
</dbReference>